<organism evidence="2 3">
    <name type="scientific">Butyricimonas virosa</name>
    <dbReference type="NCBI Taxonomy" id="544645"/>
    <lineage>
        <taxon>Bacteria</taxon>
        <taxon>Pseudomonadati</taxon>
        <taxon>Bacteroidota</taxon>
        <taxon>Bacteroidia</taxon>
        <taxon>Bacteroidales</taxon>
        <taxon>Odoribacteraceae</taxon>
        <taxon>Butyricimonas</taxon>
    </lineage>
</organism>
<feature type="transmembrane region" description="Helical" evidence="1">
    <location>
        <begin position="153"/>
        <end position="170"/>
    </location>
</feature>
<name>A0A413IIY5_9BACT</name>
<proteinExistence type="predicted"/>
<dbReference type="Proteomes" id="UP000286063">
    <property type="component" value="Unassembled WGS sequence"/>
</dbReference>
<keyword evidence="1" id="KW-0812">Transmembrane</keyword>
<dbReference type="EMBL" id="QSCR01000039">
    <property type="protein sequence ID" value="RGY13007.1"/>
    <property type="molecule type" value="Genomic_DNA"/>
</dbReference>
<feature type="transmembrane region" description="Helical" evidence="1">
    <location>
        <begin position="103"/>
        <end position="120"/>
    </location>
</feature>
<evidence type="ECO:0008006" key="4">
    <source>
        <dbReference type="Google" id="ProtNLM"/>
    </source>
</evidence>
<evidence type="ECO:0000313" key="2">
    <source>
        <dbReference type="EMBL" id="RGY13007.1"/>
    </source>
</evidence>
<feature type="transmembrane region" description="Helical" evidence="1">
    <location>
        <begin position="402"/>
        <end position="421"/>
    </location>
</feature>
<comment type="caution">
    <text evidence="2">The sequence shown here is derived from an EMBL/GenBank/DDBJ whole genome shotgun (WGS) entry which is preliminary data.</text>
</comment>
<keyword evidence="1" id="KW-1133">Transmembrane helix</keyword>
<feature type="transmembrane region" description="Helical" evidence="1">
    <location>
        <begin position="219"/>
        <end position="239"/>
    </location>
</feature>
<evidence type="ECO:0000256" key="1">
    <source>
        <dbReference type="SAM" id="Phobius"/>
    </source>
</evidence>
<feature type="transmembrane region" description="Helical" evidence="1">
    <location>
        <begin position="176"/>
        <end position="207"/>
    </location>
</feature>
<gene>
    <name evidence="2" type="ORF">DXA50_16875</name>
</gene>
<dbReference type="OrthoDB" id="2078413at2"/>
<protein>
    <recommendedName>
        <fullName evidence="4">Oligosaccharide repeat unit polymerase</fullName>
    </recommendedName>
</protein>
<feature type="transmembrane region" description="Helical" evidence="1">
    <location>
        <begin position="31"/>
        <end position="48"/>
    </location>
</feature>
<feature type="transmembrane region" description="Helical" evidence="1">
    <location>
        <begin position="378"/>
        <end position="396"/>
    </location>
</feature>
<sequence>MKLLSVILALLSLLSIGYILYWEIKHKSVSVFLWATLLFMFGLTNFRDSIVGNDRFGEEVIAEASVFVFLFCCLYLVSRNCFVQYLKIINKTWSLPKQNGSSHFEYIILFLLILCTYLKYDKIASSGINFLDSSWGEGREISASTGYVNSTQFVLPVFFLSSGLILYSLILKKRYLLFFSIIVSFFNVVLTRNKVEVLPLLIGFVYYELYIKKLTSSRIFLLVLLSVMCIYFVYALQVFRHYGSIMQFYLDFDFIDFNKRIYTYVVEGKSEIGLYNDFYYFIDHDNNFKNFGLAHSYIRVLLIWLPTGWSMGIKPPDFAISMGLALNPSSLGLGESVHPTLFGDCYANLNFLGGILLAIFWSWVISLIDFYTFLNKNLLYRSLFITLAASFLVISGRGAVYNSFYILIVGTVLLLIIKFIFRIRFRYKLFYE</sequence>
<reference evidence="2 3" key="1">
    <citation type="submission" date="2018-08" db="EMBL/GenBank/DDBJ databases">
        <title>A genome reference for cultivated species of the human gut microbiota.</title>
        <authorList>
            <person name="Zou Y."/>
            <person name="Xue W."/>
            <person name="Luo G."/>
        </authorList>
    </citation>
    <scope>NUCLEOTIDE SEQUENCE [LARGE SCALE GENOMIC DNA]</scope>
    <source>
        <strain evidence="2 3">OF02-7</strain>
    </source>
</reference>
<keyword evidence="1" id="KW-0472">Membrane</keyword>
<dbReference type="AlphaFoldDB" id="A0A413IIY5"/>
<feature type="transmembrane region" description="Helical" evidence="1">
    <location>
        <begin position="351"/>
        <end position="371"/>
    </location>
</feature>
<accession>A0A413IIY5</accession>
<feature type="transmembrane region" description="Helical" evidence="1">
    <location>
        <begin position="60"/>
        <end position="77"/>
    </location>
</feature>
<dbReference type="RefSeq" id="WP_117775574.1">
    <property type="nucleotide sequence ID" value="NZ_CAUGOG010000019.1"/>
</dbReference>
<evidence type="ECO:0000313" key="3">
    <source>
        <dbReference type="Proteomes" id="UP000286063"/>
    </source>
</evidence>